<keyword evidence="8" id="KW-0449">Lipoprotein</keyword>
<dbReference type="Proteomes" id="UP000094769">
    <property type="component" value="Unassembled WGS sequence"/>
</dbReference>
<feature type="signal peptide" evidence="6">
    <location>
        <begin position="1"/>
        <end position="23"/>
    </location>
</feature>
<dbReference type="InterPro" id="IPR007403">
    <property type="entry name" value="DUF456"/>
</dbReference>
<dbReference type="InterPro" id="IPR006664">
    <property type="entry name" value="OMP_bac"/>
</dbReference>
<dbReference type="AlphaFoldDB" id="A0A7Z0VQD7"/>
<keyword evidence="5" id="KW-0812">Transmembrane</keyword>
<dbReference type="PROSITE" id="PS51123">
    <property type="entry name" value="OMPA_2"/>
    <property type="match status" value="1"/>
</dbReference>
<dbReference type="OrthoDB" id="7061829at2"/>
<evidence type="ECO:0000313" key="9">
    <source>
        <dbReference type="Proteomes" id="UP000094769"/>
    </source>
</evidence>
<dbReference type="Pfam" id="PF00691">
    <property type="entry name" value="OmpA"/>
    <property type="match status" value="1"/>
</dbReference>
<dbReference type="Gene3D" id="3.30.1330.60">
    <property type="entry name" value="OmpA-like domain"/>
    <property type="match status" value="1"/>
</dbReference>
<name>A0A7Z0VQD7_9GAMM</name>
<dbReference type="InterPro" id="IPR050330">
    <property type="entry name" value="Bact_OuterMem_StrucFunc"/>
</dbReference>
<evidence type="ECO:0000256" key="5">
    <source>
        <dbReference type="SAM" id="Phobius"/>
    </source>
</evidence>
<organism evidence="8 9">
    <name type="scientific">Candidatus Thiodiazotropha endolucinida</name>
    <dbReference type="NCBI Taxonomy" id="1655433"/>
    <lineage>
        <taxon>Bacteria</taxon>
        <taxon>Pseudomonadati</taxon>
        <taxon>Pseudomonadota</taxon>
        <taxon>Gammaproteobacteria</taxon>
        <taxon>Chromatiales</taxon>
        <taxon>Sedimenticolaceae</taxon>
        <taxon>Candidatus Thiodiazotropha</taxon>
    </lineage>
</organism>
<dbReference type="CDD" id="cd07185">
    <property type="entry name" value="OmpA_C-like"/>
    <property type="match status" value="1"/>
</dbReference>
<evidence type="ECO:0000256" key="3">
    <source>
        <dbReference type="ARBA" id="ARBA00023237"/>
    </source>
</evidence>
<keyword evidence="6" id="KW-0732">Signal</keyword>
<dbReference type="InterPro" id="IPR006665">
    <property type="entry name" value="OmpA-like"/>
</dbReference>
<evidence type="ECO:0000313" key="8">
    <source>
        <dbReference type="EMBL" id="ODJ89570.1"/>
    </source>
</evidence>
<gene>
    <name evidence="8" type="primary">yiaD_1</name>
    <name evidence="8" type="ORF">CODIS_01300</name>
</gene>
<dbReference type="EMBL" id="MARB01000001">
    <property type="protein sequence ID" value="ODJ89570.1"/>
    <property type="molecule type" value="Genomic_DNA"/>
</dbReference>
<keyword evidence="3" id="KW-0998">Cell outer membrane</keyword>
<evidence type="ECO:0000256" key="2">
    <source>
        <dbReference type="ARBA" id="ARBA00023136"/>
    </source>
</evidence>
<evidence type="ECO:0000256" key="4">
    <source>
        <dbReference type="PROSITE-ProRule" id="PRU00473"/>
    </source>
</evidence>
<dbReference type="PANTHER" id="PTHR30329:SF21">
    <property type="entry name" value="LIPOPROTEIN YIAD-RELATED"/>
    <property type="match status" value="1"/>
</dbReference>
<proteinExistence type="predicted"/>
<feature type="domain" description="OmpA-like" evidence="7">
    <location>
        <begin position="111"/>
        <end position="228"/>
    </location>
</feature>
<reference evidence="8 9" key="1">
    <citation type="submission" date="2016-06" db="EMBL/GenBank/DDBJ databases">
        <title>Genome sequence of endosymbiont of Candidatus Endolucinida thiodiazotropha.</title>
        <authorList>
            <person name="Poehlein A."/>
            <person name="Koenig S."/>
            <person name="Heiden S.E."/>
            <person name="Thuermer A."/>
            <person name="Voget S."/>
            <person name="Daniel R."/>
            <person name="Markert S."/>
            <person name="Gros O."/>
            <person name="Schweder T."/>
        </authorList>
    </citation>
    <scope>NUCLEOTIDE SEQUENCE [LARGE SCALE GENOMIC DNA]</scope>
    <source>
        <strain evidence="8 9">COS</strain>
    </source>
</reference>
<sequence>MKKTLVAMAIFSLLFQSPLVAQARDQKAEKGVFTGSMIGVVVGTLLGGAPGVVLGLTGGAMAGELAVRKDQVDAMDSALSAVRVMQQREQLAAAEHQALYQRQRALQSARVEALQQGYTFCLGFRSDSAEIEAGIGNQLKALVVMLQAFPELKLQIRAGTDARGSDDYNKTLSKRRADAVANLLMDSGLSEDRMEVHYVGKAEARYPIQDLEGLAYDRMVQLTLVNGEES</sequence>
<dbReference type="GO" id="GO:0009279">
    <property type="term" value="C:cell outer membrane"/>
    <property type="evidence" value="ECO:0007669"/>
    <property type="project" value="UniProtKB-SubCell"/>
</dbReference>
<dbReference type="SUPFAM" id="SSF103088">
    <property type="entry name" value="OmpA-like"/>
    <property type="match status" value="1"/>
</dbReference>
<keyword evidence="9" id="KW-1185">Reference proteome</keyword>
<feature type="chain" id="PRO_5031274925" evidence="6">
    <location>
        <begin position="24"/>
        <end position="230"/>
    </location>
</feature>
<dbReference type="PANTHER" id="PTHR30329">
    <property type="entry name" value="STATOR ELEMENT OF FLAGELLAR MOTOR COMPLEX"/>
    <property type="match status" value="1"/>
</dbReference>
<dbReference type="InterPro" id="IPR036737">
    <property type="entry name" value="OmpA-like_sf"/>
</dbReference>
<accession>A0A7Z0VQD7</accession>
<dbReference type="PRINTS" id="PR01021">
    <property type="entry name" value="OMPADOMAIN"/>
</dbReference>
<dbReference type="RefSeq" id="WP_083220456.1">
    <property type="nucleotide sequence ID" value="NZ_MARB01000001.1"/>
</dbReference>
<feature type="transmembrane region" description="Helical" evidence="5">
    <location>
        <begin position="33"/>
        <end position="56"/>
    </location>
</feature>
<dbReference type="Pfam" id="PF04306">
    <property type="entry name" value="DUF456"/>
    <property type="match status" value="1"/>
</dbReference>
<comment type="subcellular location">
    <subcellularLocation>
        <location evidence="1">Cell outer membrane</location>
    </subcellularLocation>
</comment>
<keyword evidence="5" id="KW-1133">Transmembrane helix</keyword>
<protein>
    <submittedName>
        <fullName evidence="8">Putative lipoprotein YiaD</fullName>
    </submittedName>
</protein>
<evidence type="ECO:0000259" key="7">
    <source>
        <dbReference type="PROSITE" id="PS51123"/>
    </source>
</evidence>
<evidence type="ECO:0000256" key="1">
    <source>
        <dbReference type="ARBA" id="ARBA00004442"/>
    </source>
</evidence>
<evidence type="ECO:0000256" key="6">
    <source>
        <dbReference type="SAM" id="SignalP"/>
    </source>
</evidence>
<keyword evidence="2 4" id="KW-0472">Membrane</keyword>
<comment type="caution">
    <text evidence="8">The sequence shown here is derived from an EMBL/GenBank/DDBJ whole genome shotgun (WGS) entry which is preliminary data.</text>
</comment>